<keyword evidence="2 10" id="KW-0575">Peroxidase</keyword>
<evidence type="ECO:0000256" key="4">
    <source>
        <dbReference type="ARBA" id="ARBA00022723"/>
    </source>
</evidence>
<comment type="cofactor">
    <cofactor evidence="1">
        <name>heme b</name>
        <dbReference type="ChEBI" id="CHEBI:60344"/>
    </cofactor>
</comment>
<evidence type="ECO:0000256" key="2">
    <source>
        <dbReference type="ARBA" id="ARBA00022559"/>
    </source>
</evidence>
<dbReference type="EMBL" id="MU157848">
    <property type="protein sequence ID" value="KAF9529147.1"/>
    <property type="molecule type" value="Genomic_DNA"/>
</dbReference>
<dbReference type="Pfam" id="PF01328">
    <property type="entry name" value="Peroxidase_2"/>
    <property type="match status" value="1"/>
</dbReference>
<dbReference type="OrthoDB" id="407298at2759"/>
<evidence type="ECO:0000256" key="1">
    <source>
        <dbReference type="ARBA" id="ARBA00001970"/>
    </source>
</evidence>
<dbReference type="GO" id="GO:0046872">
    <property type="term" value="F:metal ion binding"/>
    <property type="evidence" value="ECO:0007669"/>
    <property type="project" value="UniProtKB-KW"/>
</dbReference>
<keyword evidence="11" id="KW-1185">Reference proteome</keyword>
<evidence type="ECO:0000256" key="8">
    <source>
        <dbReference type="SAM" id="SignalP"/>
    </source>
</evidence>
<proteinExistence type="inferred from homology"/>
<dbReference type="InterPro" id="IPR036851">
    <property type="entry name" value="Chloroperoxidase-like_sf"/>
</dbReference>
<evidence type="ECO:0000256" key="5">
    <source>
        <dbReference type="ARBA" id="ARBA00023002"/>
    </source>
</evidence>
<reference evidence="10" key="1">
    <citation type="submission" date="2020-11" db="EMBL/GenBank/DDBJ databases">
        <authorList>
            <consortium name="DOE Joint Genome Institute"/>
            <person name="Ahrendt S."/>
            <person name="Riley R."/>
            <person name="Andreopoulos W."/>
            <person name="Labutti K."/>
            <person name="Pangilinan J."/>
            <person name="Ruiz-Duenas F.J."/>
            <person name="Barrasa J.M."/>
            <person name="Sanchez-Garcia M."/>
            <person name="Camarero S."/>
            <person name="Miyauchi S."/>
            <person name="Serrano A."/>
            <person name="Linde D."/>
            <person name="Babiker R."/>
            <person name="Drula E."/>
            <person name="Ayuso-Fernandez I."/>
            <person name="Pacheco R."/>
            <person name="Padilla G."/>
            <person name="Ferreira P."/>
            <person name="Barriuso J."/>
            <person name="Kellner H."/>
            <person name="Castanera R."/>
            <person name="Alfaro M."/>
            <person name="Ramirez L."/>
            <person name="Pisabarro A.G."/>
            <person name="Kuo A."/>
            <person name="Tritt A."/>
            <person name="Lipzen A."/>
            <person name="He G."/>
            <person name="Yan M."/>
            <person name="Ng V."/>
            <person name="Cullen D."/>
            <person name="Martin F."/>
            <person name="Rosso M.-N."/>
            <person name="Henrissat B."/>
            <person name="Hibbett D."/>
            <person name="Martinez A.T."/>
            <person name="Grigoriev I.V."/>
        </authorList>
    </citation>
    <scope>NUCLEOTIDE SEQUENCE</scope>
    <source>
        <strain evidence="10">CBS 506.95</strain>
    </source>
</reference>
<keyword evidence="5" id="KW-0560">Oxidoreductase</keyword>
<accession>A0A9P6EHG9</accession>
<comment type="similarity">
    <text evidence="7">Belongs to the chloroperoxidase family.</text>
</comment>
<comment type="caution">
    <text evidence="10">The sequence shown here is derived from an EMBL/GenBank/DDBJ whole genome shotgun (WGS) entry which is preliminary data.</text>
</comment>
<evidence type="ECO:0000313" key="11">
    <source>
        <dbReference type="Proteomes" id="UP000807306"/>
    </source>
</evidence>
<dbReference type="GO" id="GO:0004601">
    <property type="term" value="F:peroxidase activity"/>
    <property type="evidence" value="ECO:0007669"/>
    <property type="project" value="UniProtKB-KW"/>
</dbReference>
<protein>
    <submittedName>
        <fullName evidence="10">Heme-thiolate peroxidase</fullName>
    </submittedName>
</protein>
<evidence type="ECO:0000313" key="10">
    <source>
        <dbReference type="EMBL" id="KAF9529147.1"/>
    </source>
</evidence>
<keyword evidence="3" id="KW-0349">Heme</keyword>
<gene>
    <name evidence="10" type="primary">HTP6</name>
    <name evidence="10" type="ORF">CPB83DRAFT_853315</name>
</gene>
<dbReference type="InterPro" id="IPR000028">
    <property type="entry name" value="Chloroperoxidase"/>
</dbReference>
<name>A0A9P6EHG9_9AGAR</name>
<dbReference type="PROSITE" id="PS51405">
    <property type="entry name" value="HEME_HALOPEROXIDASE"/>
    <property type="match status" value="1"/>
</dbReference>
<keyword evidence="4" id="KW-0479">Metal-binding</keyword>
<dbReference type="AlphaFoldDB" id="A0A9P6EHG9"/>
<feature type="signal peptide" evidence="8">
    <location>
        <begin position="1"/>
        <end position="17"/>
    </location>
</feature>
<organism evidence="10 11">
    <name type="scientific">Crepidotus variabilis</name>
    <dbReference type="NCBI Taxonomy" id="179855"/>
    <lineage>
        <taxon>Eukaryota</taxon>
        <taxon>Fungi</taxon>
        <taxon>Dikarya</taxon>
        <taxon>Basidiomycota</taxon>
        <taxon>Agaricomycotina</taxon>
        <taxon>Agaricomycetes</taxon>
        <taxon>Agaricomycetidae</taxon>
        <taxon>Agaricales</taxon>
        <taxon>Agaricineae</taxon>
        <taxon>Crepidotaceae</taxon>
        <taxon>Crepidotus</taxon>
    </lineage>
</organism>
<feature type="chain" id="PRO_5040504508" evidence="8">
    <location>
        <begin position="18"/>
        <end position="237"/>
    </location>
</feature>
<feature type="domain" description="Heme haloperoxidase family profile" evidence="9">
    <location>
        <begin position="22"/>
        <end position="221"/>
    </location>
</feature>
<keyword evidence="8" id="KW-0732">Signal</keyword>
<sequence>MVFSAFLLPALVTVVVALPAFEPGTWKPAGPGDSRAPCPLLNTLANHNLINHNGKNISFAHLNETLGNVVGMEAPLRNAILAGPIQKLGDTFDLHDVALHGDFEHDASLVHDDVATGKQYAPVTVNQTKVVIFKSFSANGKVFTAHDIAAARVSIESDYSSLSDNAVSAGVGEPALVTLAFGSKKDESWVIPVESMLTLLGKERLPNGFVTHDFGLEDLGGLTAEITNDMQAIRAAR</sequence>
<evidence type="ECO:0000259" key="9">
    <source>
        <dbReference type="PROSITE" id="PS51405"/>
    </source>
</evidence>
<dbReference type="SUPFAM" id="SSF47571">
    <property type="entry name" value="Cloroperoxidase"/>
    <property type="match status" value="1"/>
</dbReference>
<dbReference type="Proteomes" id="UP000807306">
    <property type="component" value="Unassembled WGS sequence"/>
</dbReference>
<dbReference type="PANTHER" id="PTHR33577">
    <property type="entry name" value="STERIGMATOCYSTIN BIOSYNTHESIS PEROXIDASE STCC-RELATED"/>
    <property type="match status" value="1"/>
</dbReference>
<dbReference type="Gene3D" id="1.10.489.10">
    <property type="entry name" value="Chloroperoxidase-like"/>
    <property type="match status" value="1"/>
</dbReference>
<keyword evidence="6" id="KW-0408">Iron</keyword>
<evidence type="ECO:0000256" key="6">
    <source>
        <dbReference type="ARBA" id="ARBA00023004"/>
    </source>
</evidence>
<evidence type="ECO:0000256" key="3">
    <source>
        <dbReference type="ARBA" id="ARBA00022617"/>
    </source>
</evidence>
<dbReference type="PANTHER" id="PTHR33577:SF9">
    <property type="entry name" value="PEROXIDASE STCC"/>
    <property type="match status" value="1"/>
</dbReference>
<evidence type="ECO:0000256" key="7">
    <source>
        <dbReference type="ARBA" id="ARBA00025795"/>
    </source>
</evidence>